<evidence type="ECO:0000256" key="4">
    <source>
        <dbReference type="ARBA" id="ARBA00023453"/>
    </source>
</evidence>
<keyword evidence="3" id="KW-0949">S-adenosyl-L-methionine</keyword>
<evidence type="ECO:0000313" key="5">
    <source>
        <dbReference type="EMBL" id="KAK2173109.1"/>
    </source>
</evidence>
<accession>A0AAD9NN03</accession>
<reference evidence="5" key="1">
    <citation type="journal article" date="2023" name="Mol. Biol. Evol.">
        <title>Third-Generation Sequencing Reveals the Adaptive Role of the Epigenome in Three Deep-Sea Polychaetes.</title>
        <authorList>
            <person name="Perez M."/>
            <person name="Aroh O."/>
            <person name="Sun Y."/>
            <person name="Lan Y."/>
            <person name="Juniper S.K."/>
            <person name="Young C.R."/>
            <person name="Angers B."/>
            <person name="Qian P.Y."/>
        </authorList>
    </citation>
    <scope>NUCLEOTIDE SEQUENCE</scope>
    <source>
        <tissue evidence="5">Vestimentum</tissue>
    </source>
</reference>
<dbReference type="Pfam" id="PF01596">
    <property type="entry name" value="Methyltransf_3"/>
    <property type="match status" value="1"/>
</dbReference>
<keyword evidence="1" id="KW-0489">Methyltransferase</keyword>
<dbReference type="InterPro" id="IPR002935">
    <property type="entry name" value="SAM_O-MeTrfase"/>
</dbReference>
<evidence type="ECO:0000256" key="3">
    <source>
        <dbReference type="ARBA" id="ARBA00022691"/>
    </source>
</evidence>
<protein>
    <submittedName>
        <fullName evidence="5">Uncharacterized protein</fullName>
    </submittedName>
</protein>
<keyword evidence="2" id="KW-0808">Transferase</keyword>
<dbReference type="Gene3D" id="3.40.50.150">
    <property type="entry name" value="Vaccinia Virus protein VP39"/>
    <property type="match status" value="1"/>
</dbReference>
<proteinExistence type="inferred from homology"/>
<evidence type="ECO:0000313" key="6">
    <source>
        <dbReference type="Proteomes" id="UP001209878"/>
    </source>
</evidence>
<name>A0AAD9NN03_RIDPI</name>
<organism evidence="5 6">
    <name type="scientific">Ridgeia piscesae</name>
    <name type="common">Tubeworm</name>
    <dbReference type="NCBI Taxonomy" id="27915"/>
    <lineage>
        <taxon>Eukaryota</taxon>
        <taxon>Metazoa</taxon>
        <taxon>Spiralia</taxon>
        <taxon>Lophotrochozoa</taxon>
        <taxon>Annelida</taxon>
        <taxon>Polychaeta</taxon>
        <taxon>Sedentaria</taxon>
        <taxon>Canalipalpata</taxon>
        <taxon>Sabellida</taxon>
        <taxon>Siboglinidae</taxon>
        <taxon>Ridgeia</taxon>
    </lineage>
</organism>
<dbReference type="EMBL" id="JAODUO010000901">
    <property type="protein sequence ID" value="KAK2173109.1"/>
    <property type="molecule type" value="Genomic_DNA"/>
</dbReference>
<dbReference type="GO" id="GO:0032259">
    <property type="term" value="P:methylation"/>
    <property type="evidence" value="ECO:0007669"/>
    <property type="project" value="UniProtKB-KW"/>
</dbReference>
<dbReference type="Proteomes" id="UP001209878">
    <property type="component" value="Unassembled WGS sequence"/>
</dbReference>
<gene>
    <name evidence="5" type="ORF">NP493_903g00011</name>
</gene>
<evidence type="ECO:0000256" key="2">
    <source>
        <dbReference type="ARBA" id="ARBA00022679"/>
    </source>
</evidence>
<comment type="caution">
    <text evidence="5">The sequence shown here is derived from an EMBL/GenBank/DDBJ whole genome shotgun (WGS) entry which is preliminary data.</text>
</comment>
<dbReference type="InterPro" id="IPR029063">
    <property type="entry name" value="SAM-dependent_MTases_sf"/>
</dbReference>
<comment type="similarity">
    <text evidence="4">Belongs to the class I-like SAM-binding methyltransferase superfamily. Cation-dependent O-methyltransferase family.</text>
</comment>
<keyword evidence="6" id="KW-1185">Reference proteome</keyword>
<dbReference type="AlphaFoldDB" id="A0AAD9NN03"/>
<sequence>MNDFFVSVSDHLPRLNKSHKVFDVNEELPDQKMASHSHMVPTKCEGADNNRSHMSTKPIVKYINEQSLRLKPVQKRLIEFTMTHTWSRYLSSADEIQLLQNLCRVINAKKTLDIGRAHGGTPL</sequence>
<evidence type="ECO:0000256" key="1">
    <source>
        <dbReference type="ARBA" id="ARBA00022603"/>
    </source>
</evidence>
<dbReference type="GO" id="GO:0008171">
    <property type="term" value="F:O-methyltransferase activity"/>
    <property type="evidence" value="ECO:0007669"/>
    <property type="project" value="InterPro"/>
</dbReference>